<dbReference type="PATRIC" id="fig|1423746.3.peg.1030"/>
<dbReference type="InterPro" id="IPR050710">
    <property type="entry name" value="Band7/mec-2_domain"/>
</dbReference>
<evidence type="ECO:0000313" key="3">
    <source>
        <dbReference type="Proteomes" id="UP000051445"/>
    </source>
</evidence>
<sequence>MGIMFNIIIILIVLFVIFRGIHIVPQNYEGLIETFGKYKRTVQSGLVLTIPIVQKIRKVSMALQPVAIEKYSIITKDNSNIRVSLTLNYSVENSYKFFYNNTDSETSMVQLVRGHLRNIIGTMTLDEALGSTEKINSMLFDAVDGLTAIYGIKIARVNIDEIIPSKEIQEAMDKQLTADREKTAAIAKAQGTSESIKLENKAQNEATVATAEANAKAKKLAADAEKYRIDTIQEALNNANDSYFKNQSLNSFNQLAAGPNNLIVMDKDNLTNLGNLPVANEMLKKQVFNGSNHEASAKEDN</sequence>
<dbReference type="SUPFAM" id="SSF117892">
    <property type="entry name" value="Band 7/SPFH domain"/>
    <property type="match status" value="1"/>
</dbReference>
<protein>
    <submittedName>
        <fullName evidence="2">Membrane protease family stomatin prohibitin-like protein</fullName>
    </submittedName>
</protein>
<dbReference type="GO" id="GO:0016020">
    <property type="term" value="C:membrane"/>
    <property type="evidence" value="ECO:0007669"/>
    <property type="project" value="InterPro"/>
</dbReference>
<feature type="domain" description="Band 7" evidence="1">
    <location>
        <begin position="19"/>
        <end position="176"/>
    </location>
</feature>
<dbReference type="Gene3D" id="3.30.479.30">
    <property type="entry name" value="Band 7 domain"/>
    <property type="match status" value="1"/>
</dbReference>
<reference evidence="2 3" key="1">
    <citation type="journal article" date="2015" name="Genome Announc.">
        <title>Expanding the biotechnology potential of lactobacilli through comparative genomics of 213 strains and associated genera.</title>
        <authorList>
            <person name="Sun Z."/>
            <person name="Harris H.M."/>
            <person name="McCann A."/>
            <person name="Guo C."/>
            <person name="Argimon S."/>
            <person name="Zhang W."/>
            <person name="Yang X."/>
            <person name="Jeffery I.B."/>
            <person name="Cooney J.C."/>
            <person name="Kagawa T.F."/>
            <person name="Liu W."/>
            <person name="Song Y."/>
            <person name="Salvetti E."/>
            <person name="Wrobel A."/>
            <person name="Rasinkangas P."/>
            <person name="Parkhill J."/>
            <person name="Rea M.C."/>
            <person name="O'Sullivan O."/>
            <person name="Ritari J."/>
            <person name="Douillard F.P."/>
            <person name="Paul Ross R."/>
            <person name="Yang R."/>
            <person name="Briner A.E."/>
            <person name="Felis G.E."/>
            <person name="de Vos W.M."/>
            <person name="Barrangou R."/>
            <person name="Klaenhammer T.R."/>
            <person name="Caufield P.W."/>
            <person name="Cui Y."/>
            <person name="Zhang H."/>
            <person name="O'Toole P.W."/>
        </authorList>
    </citation>
    <scope>NUCLEOTIDE SEQUENCE [LARGE SCALE GENOMIC DNA]</scope>
    <source>
        <strain evidence="2 3">DSM 13145</strain>
    </source>
</reference>
<dbReference type="Proteomes" id="UP000051445">
    <property type="component" value="Unassembled WGS sequence"/>
</dbReference>
<organism evidence="2 3">
    <name type="scientific">Limosilactobacillus frumenti DSM 13145</name>
    <dbReference type="NCBI Taxonomy" id="1423746"/>
    <lineage>
        <taxon>Bacteria</taxon>
        <taxon>Bacillati</taxon>
        <taxon>Bacillota</taxon>
        <taxon>Bacilli</taxon>
        <taxon>Lactobacillales</taxon>
        <taxon>Lactobacillaceae</taxon>
        <taxon>Limosilactobacillus</taxon>
    </lineage>
</organism>
<keyword evidence="3" id="KW-1185">Reference proteome</keyword>
<dbReference type="Pfam" id="PF01145">
    <property type="entry name" value="Band_7"/>
    <property type="match status" value="1"/>
</dbReference>
<keyword evidence="2" id="KW-0645">Protease</keyword>
<dbReference type="SMART" id="SM00244">
    <property type="entry name" value="PHB"/>
    <property type="match status" value="1"/>
</dbReference>
<proteinExistence type="predicted"/>
<dbReference type="PRINTS" id="PR00721">
    <property type="entry name" value="STOMATIN"/>
</dbReference>
<evidence type="ECO:0000259" key="1">
    <source>
        <dbReference type="SMART" id="SM00244"/>
    </source>
</evidence>
<name>A0A0R1P3V1_9LACO</name>
<dbReference type="CDD" id="cd08829">
    <property type="entry name" value="SPFH_paraslipin"/>
    <property type="match status" value="1"/>
</dbReference>
<dbReference type="RefSeq" id="WP_057751111.1">
    <property type="nucleotide sequence ID" value="NZ_AZER01000016.1"/>
</dbReference>
<evidence type="ECO:0000313" key="2">
    <source>
        <dbReference type="EMBL" id="KRL27262.1"/>
    </source>
</evidence>
<dbReference type="InterPro" id="IPR036013">
    <property type="entry name" value="Band_7/SPFH_dom_sf"/>
</dbReference>
<dbReference type="EMBL" id="AZER01000016">
    <property type="protein sequence ID" value="KRL27262.1"/>
    <property type="molecule type" value="Genomic_DNA"/>
</dbReference>
<accession>A0A0R1P3V1</accession>
<dbReference type="GO" id="GO:0006508">
    <property type="term" value="P:proteolysis"/>
    <property type="evidence" value="ECO:0007669"/>
    <property type="project" value="UniProtKB-KW"/>
</dbReference>
<dbReference type="InterPro" id="IPR001972">
    <property type="entry name" value="Stomatin_HflK_fam"/>
</dbReference>
<dbReference type="GO" id="GO:0008233">
    <property type="term" value="F:peptidase activity"/>
    <property type="evidence" value="ECO:0007669"/>
    <property type="project" value="UniProtKB-KW"/>
</dbReference>
<comment type="caution">
    <text evidence="2">The sequence shown here is derived from an EMBL/GenBank/DDBJ whole genome shotgun (WGS) entry which is preliminary data.</text>
</comment>
<dbReference type="AlphaFoldDB" id="A0A0R1P3V1"/>
<dbReference type="OrthoDB" id="9809197at2"/>
<dbReference type="PANTHER" id="PTHR43327">
    <property type="entry name" value="STOMATIN-LIKE PROTEIN 2, MITOCHONDRIAL"/>
    <property type="match status" value="1"/>
</dbReference>
<dbReference type="STRING" id="1423746.FD27_GL001016"/>
<keyword evidence="2" id="KW-0378">Hydrolase</keyword>
<gene>
    <name evidence="2" type="ORF">FD27_GL001016</name>
</gene>
<dbReference type="PANTHER" id="PTHR43327:SF10">
    <property type="entry name" value="STOMATIN-LIKE PROTEIN 2, MITOCHONDRIAL"/>
    <property type="match status" value="1"/>
</dbReference>
<dbReference type="InterPro" id="IPR001107">
    <property type="entry name" value="Band_7"/>
</dbReference>